<proteinExistence type="predicted"/>
<name>A0A2R4MAC5_9HYPH</name>
<dbReference type="InterPro" id="IPR029068">
    <property type="entry name" value="Glyas_Bleomycin-R_OHBP_Dase"/>
</dbReference>
<dbReference type="Gene3D" id="3.10.180.10">
    <property type="entry name" value="2,3-Dihydroxybiphenyl 1,2-Dioxygenase, domain 1"/>
    <property type="match status" value="1"/>
</dbReference>
<dbReference type="STRING" id="1122213.GCA_000423365_03070"/>
<gene>
    <name evidence="2" type="ORF">MXMO3_00358</name>
</gene>
<keyword evidence="3" id="KW-1185">Reference proteome</keyword>
<accession>A0A2R4MAC5</accession>
<evidence type="ECO:0000259" key="1">
    <source>
        <dbReference type="Pfam" id="PF13468"/>
    </source>
</evidence>
<evidence type="ECO:0000313" key="2">
    <source>
        <dbReference type="EMBL" id="AVX02905.1"/>
    </source>
</evidence>
<dbReference type="KEGG" id="mmyr:MXMO3_00358"/>
<dbReference type="Pfam" id="PF13468">
    <property type="entry name" value="Glyoxalase_3"/>
    <property type="match status" value="1"/>
</dbReference>
<protein>
    <recommendedName>
        <fullName evidence="1">Glyoxalase-like domain-containing protein</fullName>
    </recommendedName>
</protein>
<dbReference type="RefSeq" id="WP_117394747.1">
    <property type="nucleotide sequence ID" value="NZ_CP021330.1"/>
</dbReference>
<dbReference type="Proteomes" id="UP000258927">
    <property type="component" value="Chromosome"/>
</dbReference>
<organism evidence="2 3">
    <name type="scientific">Maritalea myrionectae</name>
    <dbReference type="NCBI Taxonomy" id="454601"/>
    <lineage>
        <taxon>Bacteria</taxon>
        <taxon>Pseudomonadati</taxon>
        <taxon>Pseudomonadota</taxon>
        <taxon>Alphaproteobacteria</taxon>
        <taxon>Hyphomicrobiales</taxon>
        <taxon>Devosiaceae</taxon>
        <taxon>Maritalea</taxon>
    </lineage>
</organism>
<sequence>MKLTLDHLVLGTADLARGAAQLTEWFGAAPFGGGEHELFATHNKLWRLEASGYPLYLELIAPNPAATPKRARWFGLDDFTFETDEVRYIGLVVRTDNIAQATQKLGADQYEVVSLARGALTWQFGLQVGPYRFPSTTPNLIEWTKGHPLDNVTSQGLTLTQVSWPHDLALDLDWPCSQQGNLPDNSGLQIRNSIGQTIQF</sequence>
<dbReference type="EMBL" id="CP021330">
    <property type="protein sequence ID" value="AVX02905.1"/>
    <property type="molecule type" value="Genomic_DNA"/>
</dbReference>
<reference evidence="2 3" key="1">
    <citation type="submission" date="2017-05" db="EMBL/GenBank/DDBJ databases">
        <title>Genome Analysis of Maritalea myrionectae HL2708#5.</title>
        <authorList>
            <consortium name="Cotde Inc.-PKNU"/>
            <person name="Jang D."/>
            <person name="Oh H.-M."/>
        </authorList>
    </citation>
    <scope>NUCLEOTIDE SEQUENCE [LARGE SCALE GENOMIC DNA]</scope>
    <source>
        <strain evidence="2 3">HL2708#5</strain>
    </source>
</reference>
<dbReference type="InterPro" id="IPR025870">
    <property type="entry name" value="Glyoxalase-like_dom"/>
</dbReference>
<evidence type="ECO:0000313" key="3">
    <source>
        <dbReference type="Proteomes" id="UP000258927"/>
    </source>
</evidence>
<dbReference type="SUPFAM" id="SSF54593">
    <property type="entry name" value="Glyoxalase/Bleomycin resistance protein/Dihydroxybiphenyl dioxygenase"/>
    <property type="match status" value="1"/>
</dbReference>
<dbReference type="AlphaFoldDB" id="A0A2R4MAC5"/>
<feature type="domain" description="Glyoxalase-like" evidence="1">
    <location>
        <begin position="5"/>
        <end position="163"/>
    </location>
</feature>